<dbReference type="KEGG" id="cvn:111134591"/>
<dbReference type="GO" id="GO:0000172">
    <property type="term" value="C:ribonuclease MRP complex"/>
    <property type="evidence" value="ECO:0007669"/>
    <property type="project" value="InterPro"/>
</dbReference>
<feature type="compositionally biased region" description="Polar residues" evidence="1">
    <location>
        <begin position="122"/>
        <end position="134"/>
    </location>
</feature>
<sequence>MAAPMLSHSDLQGSLKNQIRAKQQKKKPKKMVLCSPYDTGRVDLPMEYQEQILQRLVMAIKPLGIAEEKKNKKRQKQRFRQQQKICKEEKQHWKNKSDHVTDSGNLGKDSSNSAGTVRMSGETGSVLSQRTTPPSDECKEGASSLSKARTLCRKKICFGINEVTKGLEKDQLRLVLVCQSCKPEMLTQHLIGLAASRNCTVSVISNLSLTLCPLLKLSSLMALGVKKCDESEETTLFEEAVNFILSVIPQKTVPWMERVSIKKEPITDLEIVRENREKPITSLETESKKKIEPITGLDTEREKKEDISLVKSSIEVKSKERESQHVRQTEKETDYSKFYVYKTITNNLKSFGADFIAFTTDSKEEKEEMITDLSGKRKMDVNKGGQAKFQKFRSPGYLPVLGNEQRVNNSKKRKRKIRNKNKNKS</sequence>
<gene>
    <name evidence="4" type="primary">LOC111134591</name>
</gene>
<dbReference type="Gene3D" id="3.30.1330.30">
    <property type="match status" value="1"/>
</dbReference>
<protein>
    <submittedName>
        <fullName evidence="4">Ribonuclease P protein subunit p38-like isoform X1</fullName>
    </submittedName>
</protein>
<feature type="compositionally biased region" description="Polar residues" evidence="1">
    <location>
        <begin position="102"/>
        <end position="115"/>
    </location>
</feature>
<dbReference type="GeneID" id="111134591"/>
<dbReference type="AlphaFoldDB" id="A0A8B8EIB8"/>
<feature type="region of interest" description="Disordered" evidence="1">
    <location>
        <begin position="68"/>
        <end position="141"/>
    </location>
</feature>
<dbReference type="PANTHER" id="PTHR46948">
    <property type="entry name" value="RIBONUCLEASE P PROTEIN SUBUNIT P38"/>
    <property type="match status" value="1"/>
</dbReference>
<dbReference type="GO" id="GO:0001650">
    <property type="term" value="C:fibrillar center"/>
    <property type="evidence" value="ECO:0007669"/>
    <property type="project" value="TreeGrafter"/>
</dbReference>
<feature type="region of interest" description="Disordered" evidence="1">
    <location>
        <begin position="1"/>
        <end position="30"/>
    </location>
</feature>
<dbReference type="GO" id="GO:0005655">
    <property type="term" value="C:nucleolar ribonuclease P complex"/>
    <property type="evidence" value="ECO:0007669"/>
    <property type="project" value="InterPro"/>
</dbReference>
<reference evidence="4" key="1">
    <citation type="submission" date="2025-08" db="UniProtKB">
        <authorList>
            <consortium name="RefSeq"/>
        </authorList>
    </citation>
    <scope>IDENTIFICATION</scope>
    <source>
        <tissue evidence="4">Whole sample</tissue>
    </source>
</reference>
<dbReference type="PANTHER" id="PTHR46948:SF1">
    <property type="entry name" value="RIBONUCLEASE P PROTEIN SUBUNIT P38"/>
    <property type="match status" value="1"/>
</dbReference>
<dbReference type="OrthoDB" id="20109at2759"/>
<dbReference type="SUPFAM" id="SSF55315">
    <property type="entry name" value="L30e-like"/>
    <property type="match status" value="1"/>
</dbReference>
<feature type="compositionally biased region" description="Basic and acidic residues" evidence="1">
    <location>
        <begin position="85"/>
        <end position="101"/>
    </location>
</feature>
<dbReference type="Proteomes" id="UP000694844">
    <property type="component" value="Chromosome 5"/>
</dbReference>
<feature type="compositionally biased region" description="Basic residues" evidence="1">
    <location>
        <begin position="71"/>
        <end position="81"/>
    </location>
</feature>
<dbReference type="GO" id="GO:0033204">
    <property type="term" value="F:ribonuclease P RNA binding"/>
    <property type="evidence" value="ECO:0007669"/>
    <property type="project" value="TreeGrafter"/>
</dbReference>
<feature type="compositionally biased region" description="Basic residues" evidence="1">
    <location>
        <begin position="409"/>
        <end position="425"/>
    </location>
</feature>
<evidence type="ECO:0000259" key="2">
    <source>
        <dbReference type="Pfam" id="PF01248"/>
    </source>
</evidence>
<feature type="domain" description="Ribosomal protein eL8/eL30/eS12/Gadd45" evidence="2">
    <location>
        <begin position="153"/>
        <end position="232"/>
    </location>
</feature>
<evidence type="ECO:0000256" key="1">
    <source>
        <dbReference type="SAM" id="MobiDB-lite"/>
    </source>
</evidence>
<dbReference type="Pfam" id="PF01248">
    <property type="entry name" value="Ribosomal_L7Ae"/>
    <property type="match status" value="1"/>
</dbReference>
<dbReference type="RefSeq" id="XP_022339459.1">
    <property type="nucleotide sequence ID" value="XM_022483751.1"/>
</dbReference>
<accession>A0A8B8EIB8</accession>
<evidence type="ECO:0000313" key="3">
    <source>
        <dbReference type="Proteomes" id="UP000694844"/>
    </source>
</evidence>
<keyword evidence="3" id="KW-1185">Reference proteome</keyword>
<evidence type="ECO:0000313" key="4">
    <source>
        <dbReference type="RefSeq" id="XP_022339459.1"/>
    </source>
</evidence>
<proteinExistence type="predicted"/>
<name>A0A8B8EIB8_CRAVI</name>
<organism evidence="3 4">
    <name type="scientific">Crassostrea virginica</name>
    <name type="common">Eastern oyster</name>
    <dbReference type="NCBI Taxonomy" id="6565"/>
    <lineage>
        <taxon>Eukaryota</taxon>
        <taxon>Metazoa</taxon>
        <taxon>Spiralia</taxon>
        <taxon>Lophotrochozoa</taxon>
        <taxon>Mollusca</taxon>
        <taxon>Bivalvia</taxon>
        <taxon>Autobranchia</taxon>
        <taxon>Pteriomorphia</taxon>
        <taxon>Ostreida</taxon>
        <taxon>Ostreoidea</taxon>
        <taxon>Ostreidae</taxon>
        <taxon>Crassostrea</taxon>
    </lineage>
</organism>
<feature type="compositionally biased region" description="Polar residues" evidence="1">
    <location>
        <begin position="9"/>
        <end position="21"/>
    </location>
</feature>
<dbReference type="InterPro" id="IPR042848">
    <property type="entry name" value="Rpp38"/>
</dbReference>
<dbReference type="InterPro" id="IPR004038">
    <property type="entry name" value="Ribosomal_eL8/eL30/eS12/Gad45"/>
</dbReference>
<dbReference type="GO" id="GO:0004526">
    <property type="term" value="F:ribonuclease P activity"/>
    <property type="evidence" value="ECO:0007669"/>
    <property type="project" value="TreeGrafter"/>
</dbReference>
<dbReference type="GO" id="GO:0001682">
    <property type="term" value="P:tRNA 5'-leader removal"/>
    <property type="evidence" value="ECO:0007669"/>
    <property type="project" value="InterPro"/>
</dbReference>
<feature type="region of interest" description="Disordered" evidence="1">
    <location>
        <begin position="379"/>
        <end position="425"/>
    </location>
</feature>
<dbReference type="InterPro" id="IPR029064">
    <property type="entry name" value="Ribosomal_eL30-like_sf"/>
</dbReference>